<sequence length="396" mass="44171">MAENPCSSVLGIMISEPSHVPSSSAGGDDSPPVMPEDLFCRRLSRFGQSIGLFVYLFCASQVAGGSSRLINGFRLKHGRWQQGSFPLPDVLYDRSLPRTNVQYKLASCALAELKRLKPYILLNGSLPGKLDVYRELERDSQLSPWLPSTYKYEGASDLTQLMKQYPEGLFLKPSAGSHGKGALRLLRRDDGWHIDGRDRKNRPLAVIYDNWQDACRWIHRFVASVTYIVQPYLPLTGKDGRSYDVRVLIQKDESGKWSFTGAAVRTGERGSVTANLHGGGSAQGALEALTEQFDSETAGRLLGRIRWISERAAAALENHFGRLAELGIDYGIEQGGRVWLLEANAKPGRKALEGDESAARLAVERPIRYAMKLAAHRQPVYQFGRNQRRYIQEVHP</sequence>
<protein>
    <submittedName>
        <fullName evidence="3">YheC/YheD family protein</fullName>
    </submittedName>
</protein>
<dbReference type="Proteomes" id="UP000673394">
    <property type="component" value="Unassembled WGS sequence"/>
</dbReference>
<feature type="domain" description="ATP-grasp" evidence="2">
    <location>
        <begin position="136"/>
        <end position="372"/>
    </location>
</feature>
<keyword evidence="1" id="KW-0067">ATP-binding</keyword>
<dbReference type="RefSeq" id="WP_210656170.1">
    <property type="nucleotide sequence ID" value="NZ_JAGKSP010000002.1"/>
</dbReference>
<name>A0ABS5C865_9BACL</name>
<gene>
    <name evidence="3" type="ORF">I8J30_05370</name>
</gene>
<proteinExistence type="predicted"/>
<evidence type="ECO:0000313" key="3">
    <source>
        <dbReference type="EMBL" id="MBP3962134.1"/>
    </source>
</evidence>
<dbReference type="EMBL" id="JAGKSP010000002">
    <property type="protein sequence ID" value="MBP3962134.1"/>
    <property type="molecule type" value="Genomic_DNA"/>
</dbReference>
<reference evidence="3 4" key="1">
    <citation type="submission" date="2021-04" db="EMBL/GenBank/DDBJ databases">
        <title>Paenibacillus sp. DLE-14 whole genome sequence.</title>
        <authorList>
            <person name="Ham Y.J."/>
        </authorList>
    </citation>
    <scope>NUCLEOTIDE SEQUENCE [LARGE SCALE GENOMIC DNA]</scope>
    <source>
        <strain evidence="3 4">DLE-14</strain>
    </source>
</reference>
<accession>A0ABS5C865</accession>
<dbReference type="Gene3D" id="3.30.470.20">
    <property type="entry name" value="ATP-grasp fold, B domain"/>
    <property type="match status" value="1"/>
</dbReference>
<comment type="caution">
    <text evidence="3">The sequence shown here is derived from an EMBL/GenBank/DDBJ whole genome shotgun (WGS) entry which is preliminary data.</text>
</comment>
<evidence type="ECO:0000313" key="4">
    <source>
        <dbReference type="Proteomes" id="UP000673394"/>
    </source>
</evidence>
<evidence type="ECO:0000256" key="1">
    <source>
        <dbReference type="PROSITE-ProRule" id="PRU00409"/>
    </source>
</evidence>
<dbReference type="InterPro" id="IPR011761">
    <property type="entry name" value="ATP-grasp"/>
</dbReference>
<organism evidence="3 4">
    <name type="scientific">Paenibacillus lignilyticus</name>
    <dbReference type="NCBI Taxonomy" id="1172615"/>
    <lineage>
        <taxon>Bacteria</taxon>
        <taxon>Bacillati</taxon>
        <taxon>Bacillota</taxon>
        <taxon>Bacilli</taxon>
        <taxon>Bacillales</taxon>
        <taxon>Paenibacillaceae</taxon>
        <taxon>Paenibacillus</taxon>
    </lineage>
</organism>
<keyword evidence="4" id="KW-1185">Reference proteome</keyword>
<dbReference type="PROSITE" id="PS50975">
    <property type="entry name" value="ATP_GRASP"/>
    <property type="match status" value="1"/>
</dbReference>
<dbReference type="Pfam" id="PF14398">
    <property type="entry name" value="ATPgrasp_YheCD"/>
    <property type="match status" value="1"/>
</dbReference>
<keyword evidence="1" id="KW-0547">Nucleotide-binding</keyword>
<evidence type="ECO:0000259" key="2">
    <source>
        <dbReference type="PROSITE" id="PS50975"/>
    </source>
</evidence>
<dbReference type="SUPFAM" id="SSF56059">
    <property type="entry name" value="Glutathione synthetase ATP-binding domain-like"/>
    <property type="match status" value="1"/>
</dbReference>
<dbReference type="InterPro" id="IPR026838">
    <property type="entry name" value="YheC/D"/>
</dbReference>